<evidence type="ECO:0000313" key="1">
    <source>
        <dbReference type="EMBL" id="KAL1608594.1"/>
    </source>
</evidence>
<evidence type="ECO:0008006" key="3">
    <source>
        <dbReference type="Google" id="ProtNLM"/>
    </source>
</evidence>
<protein>
    <recommendedName>
        <fullName evidence="3">Beta-galactosidase</fullName>
    </recommendedName>
</protein>
<gene>
    <name evidence="1" type="ORF">SLS60_003538</name>
</gene>
<sequence>MPDIPLVDAPEGESLGFEQLTDVYRQFAGPAHLSNKTIISTELGAVNTPPYWLTVPNLLQQIKRSFAGGFTMNIIHGFPTLAPYANTTWPGYTPFLYEFTDMWNPIQPAWQHLRDSLDFVGRNQWVLQQGQPKLDVVLYAYATPWSIISRYNSDNLRYWGKLLWNIRFSIPSLTWIGYTYDYLGPYNLVSADAFVKDNKLGTPEYKAVIFNNQTVITTEAVEALTKFTAEGLKIIFVGHPPNQSYPINAASQEALNMAMARLLSGPNIYSAETIDQLPSLLKKAGVTPRVGLRCTRGTSSAVYTVYRSTDDVDYVYFFNDQDESSRCGANIEAAGVVPYVYDPYTGSQSPLLQYTTSESSISMIPALEANESLIIALHRNYLQPACTIAQWSPYVRSVKASGGNLHAVVTHSPYLLMTSTGKATRFNASLPHSTNLTSWKLTIEDWHSVPDRFAIKNEITNHTFANVSLIPWSQIDASLQNVSGIGHYIATFELPSDVDVSSLVGYLKLPIIQHTARLFLNGKWLGPIDPVNPTVPLKGLQKGKLYELRIDVSTTLFNRVKSEAELVWMVGQVAGHKTAKYGSTPHEKYGLKGSVSIDWGYGVDVEC</sequence>
<reference evidence="1 2" key="1">
    <citation type="submission" date="2024-02" db="EMBL/GenBank/DDBJ databases">
        <title>De novo assembly and annotation of 12 fungi associated with fruit tree decline syndrome in Ontario, Canada.</title>
        <authorList>
            <person name="Sulman M."/>
            <person name="Ellouze W."/>
            <person name="Ilyukhin E."/>
        </authorList>
    </citation>
    <scope>NUCLEOTIDE SEQUENCE [LARGE SCALE GENOMIC DNA]</scope>
    <source>
        <strain evidence="1 2">M42-189</strain>
    </source>
</reference>
<dbReference type="PANTHER" id="PTHR36848">
    <property type="entry name" value="DNA-BINDING PROTEIN (PUTATIVE SECRETED PROTEIN)-RELATED"/>
    <property type="match status" value="1"/>
</dbReference>
<comment type="caution">
    <text evidence="1">The sequence shown here is derived from an EMBL/GenBank/DDBJ whole genome shotgun (WGS) entry which is preliminary data.</text>
</comment>
<dbReference type="PANTHER" id="PTHR36848:SF2">
    <property type="entry name" value="SECRETED PROTEIN"/>
    <property type="match status" value="1"/>
</dbReference>
<dbReference type="Pfam" id="PF17132">
    <property type="entry name" value="Glyco_hydro_106"/>
    <property type="match status" value="1"/>
</dbReference>
<dbReference type="InterPro" id="IPR053161">
    <property type="entry name" value="Ulvan_degrading_GH"/>
</dbReference>
<dbReference type="Proteomes" id="UP001521785">
    <property type="component" value="Unassembled WGS sequence"/>
</dbReference>
<organism evidence="1 2">
    <name type="scientific">Paraconiothyrium brasiliense</name>
    <dbReference type="NCBI Taxonomy" id="300254"/>
    <lineage>
        <taxon>Eukaryota</taxon>
        <taxon>Fungi</taxon>
        <taxon>Dikarya</taxon>
        <taxon>Ascomycota</taxon>
        <taxon>Pezizomycotina</taxon>
        <taxon>Dothideomycetes</taxon>
        <taxon>Pleosporomycetidae</taxon>
        <taxon>Pleosporales</taxon>
        <taxon>Massarineae</taxon>
        <taxon>Didymosphaeriaceae</taxon>
        <taxon>Paraconiothyrium</taxon>
    </lineage>
</organism>
<proteinExistence type="predicted"/>
<keyword evidence="2" id="KW-1185">Reference proteome</keyword>
<name>A0ABR3RX07_9PLEO</name>
<dbReference type="EMBL" id="JAKJXO020000003">
    <property type="protein sequence ID" value="KAL1608594.1"/>
    <property type="molecule type" value="Genomic_DNA"/>
</dbReference>
<evidence type="ECO:0000313" key="2">
    <source>
        <dbReference type="Proteomes" id="UP001521785"/>
    </source>
</evidence>
<accession>A0ABR3RX07</accession>